<keyword evidence="3" id="KW-1185">Reference proteome</keyword>
<dbReference type="EMBL" id="KE345919">
    <property type="protein sequence ID" value="EXC20494.1"/>
    <property type="molecule type" value="Genomic_DNA"/>
</dbReference>
<evidence type="ECO:0000256" key="1">
    <source>
        <dbReference type="SAM" id="MobiDB-lite"/>
    </source>
</evidence>
<organism evidence="2 3">
    <name type="scientific">Morus notabilis</name>
    <dbReference type="NCBI Taxonomy" id="981085"/>
    <lineage>
        <taxon>Eukaryota</taxon>
        <taxon>Viridiplantae</taxon>
        <taxon>Streptophyta</taxon>
        <taxon>Embryophyta</taxon>
        <taxon>Tracheophyta</taxon>
        <taxon>Spermatophyta</taxon>
        <taxon>Magnoliopsida</taxon>
        <taxon>eudicotyledons</taxon>
        <taxon>Gunneridae</taxon>
        <taxon>Pentapetalae</taxon>
        <taxon>rosids</taxon>
        <taxon>fabids</taxon>
        <taxon>Rosales</taxon>
        <taxon>Moraceae</taxon>
        <taxon>Moreae</taxon>
        <taxon>Morus</taxon>
    </lineage>
</organism>
<feature type="region of interest" description="Disordered" evidence="1">
    <location>
        <begin position="40"/>
        <end position="65"/>
    </location>
</feature>
<evidence type="ECO:0000313" key="2">
    <source>
        <dbReference type="EMBL" id="EXC20494.1"/>
    </source>
</evidence>
<feature type="compositionally biased region" description="Acidic residues" evidence="1">
    <location>
        <begin position="40"/>
        <end position="49"/>
    </location>
</feature>
<evidence type="ECO:0000313" key="3">
    <source>
        <dbReference type="Proteomes" id="UP000030645"/>
    </source>
</evidence>
<reference evidence="3" key="1">
    <citation type="submission" date="2013-01" db="EMBL/GenBank/DDBJ databases">
        <title>Draft Genome Sequence of a Mulberry Tree, Morus notabilis C.K. Schneid.</title>
        <authorList>
            <person name="He N."/>
            <person name="Zhao S."/>
        </authorList>
    </citation>
    <scope>NUCLEOTIDE SEQUENCE</scope>
</reference>
<name>W9S0V8_9ROSA</name>
<sequence>MSPHLLPMISSQFLSKLPKKGRDQIKILTLILVQYMTYDESGDEEDNEEFDRGPDFNEDDGEEDA</sequence>
<proteinExistence type="predicted"/>
<gene>
    <name evidence="2" type="ORF">L484_027047</name>
</gene>
<dbReference type="Proteomes" id="UP000030645">
    <property type="component" value="Unassembled WGS sequence"/>
</dbReference>
<dbReference type="AlphaFoldDB" id="W9S0V8"/>
<feature type="compositionally biased region" description="Acidic residues" evidence="1">
    <location>
        <begin position="56"/>
        <end position="65"/>
    </location>
</feature>
<protein>
    <submittedName>
        <fullName evidence="2">Uncharacterized protein</fullName>
    </submittedName>
</protein>
<accession>W9S0V8</accession>